<evidence type="ECO:0000256" key="4">
    <source>
        <dbReference type="ARBA" id="ARBA00022692"/>
    </source>
</evidence>
<dbReference type="InterPro" id="IPR044669">
    <property type="entry name" value="YneE/VCCN1/2-like"/>
</dbReference>
<dbReference type="PANTHER" id="PTHR33281:SF19">
    <property type="entry name" value="VOLTAGE-DEPENDENT ANION CHANNEL-FORMING PROTEIN YNEE"/>
    <property type="match status" value="1"/>
</dbReference>
<keyword evidence="4 9" id="KW-0812">Transmembrane</keyword>
<comment type="similarity">
    <text evidence="8">Belongs to the anion channel-forming bestrophin (TC 1.A.46) family.</text>
</comment>
<dbReference type="KEGG" id="ebla:JGUZn3_18510"/>
<evidence type="ECO:0000256" key="1">
    <source>
        <dbReference type="ARBA" id="ARBA00004651"/>
    </source>
</evidence>
<keyword evidence="7 9" id="KW-0472">Membrane</keyword>
<keyword evidence="2" id="KW-0813">Transport</keyword>
<accession>A0A7H1NTF5</accession>
<evidence type="ECO:0000256" key="9">
    <source>
        <dbReference type="SAM" id="Phobius"/>
    </source>
</evidence>
<evidence type="ECO:0000313" key="10">
    <source>
        <dbReference type="EMBL" id="QNT79065.1"/>
    </source>
</evidence>
<dbReference type="AlphaFoldDB" id="A0A7H1NTF5"/>
<comment type="subcellular location">
    <subcellularLocation>
        <location evidence="1">Cell membrane</location>
        <topology evidence="1">Multi-pass membrane protein</topology>
    </subcellularLocation>
</comment>
<keyword evidence="11" id="KW-1185">Reference proteome</keyword>
<gene>
    <name evidence="10" type="ORF">JGUZn3_18510</name>
</gene>
<dbReference type="GO" id="GO:0005886">
    <property type="term" value="C:plasma membrane"/>
    <property type="evidence" value="ECO:0007669"/>
    <property type="project" value="UniProtKB-SubCell"/>
</dbReference>
<evidence type="ECO:0000256" key="7">
    <source>
        <dbReference type="ARBA" id="ARBA00023136"/>
    </source>
</evidence>
<reference evidence="10 11" key="1">
    <citation type="submission" date="2020-08" db="EMBL/GenBank/DDBJ databases">
        <title>Complete genome sequence of Entomobacter blattae G55GP.</title>
        <authorList>
            <person name="Poehlein A."/>
            <person name="Guzman J."/>
            <person name="Daniel R."/>
            <person name="Vilcinskas A."/>
        </authorList>
    </citation>
    <scope>NUCLEOTIDE SEQUENCE [LARGE SCALE GENOMIC DNA]</scope>
    <source>
        <strain evidence="10 11">G55GP</strain>
    </source>
</reference>
<keyword evidence="5 9" id="KW-1133">Transmembrane helix</keyword>
<evidence type="ECO:0000313" key="11">
    <source>
        <dbReference type="Proteomes" id="UP000516349"/>
    </source>
</evidence>
<name>A0A7H1NTF5_9PROT</name>
<sequence>MIVNRRIGVYILLRESLRSLLALFAWDLLVVILFQLFHQEWMEQPALPISLIGSALVLFMNVRNNAAYSRWWEGRSLWGMVTNNCRSFGRQAGTLLNNRPDLACAMAAYAHSLRGSLGDIDVSADVRRLLPEKIEKRIRGISNQPNAILYEIGVEVNAEVARQNIDGAVHGQIDRILSDMANAQGGLERIRKTPLAIQFSGLPRFLTICFCLVLPLSMVQSLGWITPLGSSLVGFLFVALDKIGHDLEEPFRNNTAHTLPMKAMAITIEIDLLQPLGLPAPPPLQPEGGVLI</sequence>
<evidence type="ECO:0000256" key="6">
    <source>
        <dbReference type="ARBA" id="ARBA00023065"/>
    </source>
</evidence>
<evidence type="ECO:0000256" key="2">
    <source>
        <dbReference type="ARBA" id="ARBA00022448"/>
    </source>
</evidence>
<protein>
    <submittedName>
        <fullName evidence="10">Bestrophin, RFP-TM, chloride channel</fullName>
    </submittedName>
</protein>
<dbReference type="PANTHER" id="PTHR33281">
    <property type="entry name" value="UPF0187 PROTEIN YNEE"/>
    <property type="match status" value="1"/>
</dbReference>
<keyword evidence="6" id="KW-0406">Ion transport</keyword>
<dbReference type="Proteomes" id="UP000516349">
    <property type="component" value="Chromosome"/>
</dbReference>
<dbReference type="Pfam" id="PF25539">
    <property type="entry name" value="Bestrophin_2"/>
    <property type="match status" value="1"/>
</dbReference>
<evidence type="ECO:0000256" key="5">
    <source>
        <dbReference type="ARBA" id="ARBA00022989"/>
    </source>
</evidence>
<proteinExistence type="inferred from homology"/>
<evidence type="ECO:0000256" key="8">
    <source>
        <dbReference type="ARBA" id="ARBA00034708"/>
    </source>
</evidence>
<organism evidence="10 11">
    <name type="scientific">Entomobacter blattae</name>
    <dbReference type="NCBI Taxonomy" id="2762277"/>
    <lineage>
        <taxon>Bacteria</taxon>
        <taxon>Pseudomonadati</taxon>
        <taxon>Pseudomonadota</taxon>
        <taxon>Alphaproteobacteria</taxon>
        <taxon>Acetobacterales</taxon>
        <taxon>Acetobacteraceae</taxon>
        <taxon>Entomobacter</taxon>
    </lineage>
</organism>
<dbReference type="EMBL" id="CP060244">
    <property type="protein sequence ID" value="QNT79065.1"/>
    <property type="molecule type" value="Genomic_DNA"/>
</dbReference>
<keyword evidence="3" id="KW-1003">Cell membrane</keyword>
<feature type="transmembrane region" description="Helical" evidence="9">
    <location>
        <begin position="44"/>
        <end position="62"/>
    </location>
</feature>
<dbReference type="GO" id="GO:0005254">
    <property type="term" value="F:chloride channel activity"/>
    <property type="evidence" value="ECO:0007669"/>
    <property type="project" value="InterPro"/>
</dbReference>
<evidence type="ECO:0000256" key="3">
    <source>
        <dbReference type="ARBA" id="ARBA00022475"/>
    </source>
</evidence>
<feature type="transmembrane region" description="Helical" evidence="9">
    <location>
        <begin position="195"/>
        <end position="216"/>
    </location>
</feature>
<dbReference type="RefSeq" id="WP_203413266.1">
    <property type="nucleotide sequence ID" value="NZ_CP060244.1"/>
</dbReference>
<feature type="transmembrane region" description="Helical" evidence="9">
    <location>
        <begin position="20"/>
        <end position="38"/>
    </location>
</feature>